<dbReference type="AlphaFoldDB" id="A0A285IGC0"/>
<sequence length="143" mass="14860">MAGASEARVMHASCVALQGRAVLILGASGSGKSSLALELMSRGAALVADDRVILTREGSRLIARAPETLSGMIEARGVGLLGAAPAGPQPVQLVVDLDQTEENRLPPHRSTNLLGLSLTLLHNTDTAAFAAAILQYLREGRRA</sequence>
<feature type="domain" description="HPr kinase/phosphorylase C-terminal" evidence="1">
    <location>
        <begin position="6"/>
        <end position="82"/>
    </location>
</feature>
<dbReference type="SUPFAM" id="SSF53795">
    <property type="entry name" value="PEP carboxykinase-like"/>
    <property type="match status" value="1"/>
</dbReference>
<evidence type="ECO:0000259" key="1">
    <source>
        <dbReference type="Pfam" id="PF07475"/>
    </source>
</evidence>
<dbReference type="EMBL" id="PGTD01000016">
    <property type="protein sequence ID" value="PJE29042.1"/>
    <property type="molecule type" value="Genomic_DNA"/>
</dbReference>
<dbReference type="Proteomes" id="UP000231702">
    <property type="component" value="Unassembled WGS sequence"/>
</dbReference>
<dbReference type="PANTHER" id="PTHR30305:SF1">
    <property type="entry name" value="HPR KINASE_PHOSPHORYLASE"/>
    <property type="match status" value="1"/>
</dbReference>
<keyword evidence="5" id="KW-1185">Reference proteome</keyword>
<keyword evidence="3" id="KW-0808">Transferase</keyword>
<dbReference type="RefSeq" id="WP_097144869.1">
    <property type="nucleotide sequence ID" value="NZ_PGTD01000016.1"/>
</dbReference>
<name>A0A285IGC0_9RHOB</name>
<accession>A0A285IGC0</accession>
<keyword evidence="3" id="KW-0418">Kinase</keyword>
<dbReference type="GO" id="GO:0005524">
    <property type="term" value="F:ATP binding"/>
    <property type="evidence" value="ECO:0007669"/>
    <property type="project" value="InterPro"/>
</dbReference>
<reference evidence="2 5" key="2">
    <citation type="journal article" date="2018" name="Int. J. Syst. Evol. Microbiol.">
        <title>Pseudooceanicola lipolyticus sp. nov., a marine alphaproteobacterium, reclassification of Oceanicola flagellatus as Pseudooceanicola flagellatus comb. nov. and emended description of the genus Pseudooceanicola.</title>
        <authorList>
            <person name="Huang M.-M."/>
            <person name="Guo L.-L."/>
            <person name="Wu Y.-H."/>
            <person name="Lai Q.-L."/>
            <person name="Shao Z.-Z."/>
            <person name="Wang C.-S."/>
            <person name="Wu M."/>
            <person name="Xu X.-W."/>
        </authorList>
    </citation>
    <scope>NUCLEOTIDE SEQUENCE [LARGE SCALE GENOMIC DNA]</scope>
    <source>
        <strain evidence="2 5">Ar-45</strain>
    </source>
</reference>
<dbReference type="GO" id="GO:0006109">
    <property type="term" value="P:regulation of carbohydrate metabolic process"/>
    <property type="evidence" value="ECO:0007669"/>
    <property type="project" value="InterPro"/>
</dbReference>
<dbReference type="Proteomes" id="UP000231655">
    <property type="component" value="Unassembled WGS sequence"/>
</dbReference>
<protein>
    <submittedName>
        <fullName evidence="3">Hpr(Ser) kinase/phosphatase</fullName>
    </submittedName>
    <submittedName>
        <fullName evidence="2">Serine kinase</fullName>
    </submittedName>
</protein>
<evidence type="ECO:0000313" key="3">
    <source>
        <dbReference type="EMBL" id="SNY47050.1"/>
    </source>
</evidence>
<reference evidence="3 4" key="1">
    <citation type="submission" date="2017-09" db="EMBL/GenBank/DDBJ databases">
        <authorList>
            <person name="Ehlers B."/>
            <person name="Leendertz F.H."/>
        </authorList>
    </citation>
    <scope>NUCLEOTIDE SEQUENCE [LARGE SCALE GENOMIC DNA]</scope>
    <source>
        <strain evidence="3 4">CGMCC 1.12662</strain>
    </source>
</reference>
<dbReference type="Pfam" id="PF07475">
    <property type="entry name" value="Hpr_kinase_C"/>
    <property type="match status" value="1"/>
</dbReference>
<evidence type="ECO:0000313" key="2">
    <source>
        <dbReference type="EMBL" id="PJE29042.1"/>
    </source>
</evidence>
<organism evidence="3 4">
    <name type="scientific">Pseudooceanicola antarcticus</name>
    <dbReference type="NCBI Taxonomy" id="1247613"/>
    <lineage>
        <taxon>Bacteria</taxon>
        <taxon>Pseudomonadati</taxon>
        <taxon>Pseudomonadota</taxon>
        <taxon>Alphaproteobacteria</taxon>
        <taxon>Rhodobacterales</taxon>
        <taxon>Paracoccaceae</taxon>
        <taxon>Pseudooceanicola</taxon>
    </lineage>
</organism>
<evidence type="ECO:0000313" key="5">
    <source>
        <dbReference type="Proteomes" id="UP000231702"/>
    </source>
</evidence>
<dbReference type="GO" id="GO:0000155">
    <property type="term" value="F:phosphorelay sensor kinase activity"/>
    <property type="evidence" value="ECO:0007669"/>
    <property type="project" value="InterPro"/>
</dbReference>
<proteinExistence type="predicted"/>
<evidence type="ECO:0000313" key="4">
    <source>
        <dbReference type="Proteomes" id="UP000231655"/>
    </source>
</evidence>
<dbReference type="CDD" id="cd01918">
    <property type="entry name" value="HprK_C"/>
    <property type="match status" value="1"/>
</dbReference>
<gene>
    <name evidence="2" type="ORF">CVM39_11390</name>
    <name evidence="3" type="ORF">SAMN06297129_1090</name>
</gene>
<dbReference type="InterPro" id="IPR011104">
    <property type="entry name" value="Hpr_kin/Pase_C"/>
</dbReference>
<dbReference type="InterPro" id="IPR027417">
    <property type="entry name" value="P-loop_NTPase"/>
</dbReference>
<dbReference type="EMBL" id="OBEA01000002">
    <property type="protein sequence ID" value="SNY47050.1"/>
    <property type="molecule type" value="Genomic_DNA"/>
</dbReference>
<dbReference type="OrthoDB" id="8326226at2"/>
<dbReference type="Gene3D" id="3.40.50.300">
    <property type="entry name" value="P-loop containing nucleotide triphosphate hydrolases"/>
    <property type="match status" value="1"/>
</dbReference>
<dbReference type="PANTHER" id="PTHR30305">
    <property type="entry name" value="PROTEIN YJDM-RELATED"/>
    <property type="match status" value="1"/>
</dbReference>